<dbReference type="SUPFAM" id="SSF52540">
    <property type="entry name" value="P-loop containing nucleoside triphosphate hydrolases"/>
    <property type="match status" value="1"/>
</dbReference>
<sequence>MNYADIQPAPMAVYCRGLTKSLGSGKSKIDVLCGLNMSVPQGAIYGLLGASGCGKTTLLKCVIGRMQLDGGHLRTLGKVPGSRSHEVPGKMVGYMPQEISLFKKLTIRETLTLFGRLHGMTKKDIQKGIDFSLGFLNLPDDGRLVENLRSVQRTVLGPLLWSAT</sequence>
<dbReference type="EMBL" id="CAXITT010000635">
    <property type="protein sequence ID" value="CAL1544633.1"/>
    <property type="molecule type" value="Genomic_DNA"/>
</dbReference>
<keyword evidence="3" id="KW-1185">Reference proteome</keyword>
<dbReference type="PANTHER" id="PTHR43038">
    <property type="entry name" value="ATP-BINDING CASSETTE, SUB-FAMILY H, MEMBER 1"/>
    <property type="match status" value="1"/>
</dbReference>
<name>A0AAV2ICM4_LYMST</name>
<evidence type="ECO:0000313" key="3">
    <source>
        <dbReference type="Proteomes" id="UP001497497"/>
    </source>
</evidence>
<feature type="domain" description="ABC transporter" evidence="1">
    <location>
        <begin position="34"/>
        <end position="124"/>
    </location>
</feature>
<dbReference type="Pfam" id="PF00005">
    <property type="entry name" value="ABC_tran"/>
    <property type="match status" value="1"/>
</dbReference>
<organism evidence="2 3">
    <name type="scientific">Lymnaea stagnalis</name>
    <name type="common">Great pond snail</name>
    <name type="synonym">Helix stagnalis</name>
    <dbReference type="NCBI Taxonomy" id="6523"/>
    <lineage>
        <taxon>Eukaryota</taxon>
        <taxon>Metazoa</taxon>
        <taxon>Spiralia</taxon>
        <taxon>Lophotrochozoa</taxon>
        <taxon>Mollusca</taxon>
        <taxon>Gastropoda</taxon>
        <taxon>Heterobranchia</taxon>
        <taxon>Euthyneura</taxon>
        <taxon>Panpulmonata</taxon>
        <taxon>Hygrophila</taxon>
        <taxon>Lymnaeoidea</taxon>
        <taxon>Lymnaeidae</taxon>
        <taxon>Lymnaea</taxon>
    </lineage>
</organism>
<proteinExistence type="predicted"/>
<dbReference type="InterPro" id="IPR003439">
    <property type="entry name" value="ABC_transporter-like_ATP-bd"/>
</dbReference>
<protein>
    <recommendedName>
        <fullName evidence="1">ABC transporter domain-containing protein</fullName>
    </recommendedName>
</protein>
<comment type="caution">
    <text evidence="2">The sequence shown here is derived from an EMBL/GenBank/DDBJ whole genome shotgun (WGS) entry which is preliminary data.</text>
</comment>
<dbReference type="Gene3D" id="3.40.50.300">
    <property type="entry name" value="P-loop containing nucleotide triphosphate hydrolases"/>
    <property type="match status" value="1"/>
</dbReference>
<evidence type="ECO:0000313" key="2">
    <source>
        <dbReference type="EMBL" id="CAL1544633.1"/>
    </source>
</evidence>
<dbReference type="PANTHER" id="PTHR43038:SF3">
    <property type="entry name" value="ABC TRANSPORTER G FAMILY MEMBER 20 ISOFORM X1"/>
    <property type="match status" value="1"/>
</dbReference>
<dbReference type="Proteomes" id="UP001497497">
    <property type="component" value="Unassembled WGS sequence"/>
</dbReference>
<dbReference type="AlphaFoldDB" id="A0AAV2ICM4"/>
<gene>
    <name evidence="2" type="ORF">GSLYS_00018146001</name>
</gene>
<reference evidence="2 3" key="1">
    <citation type="submission" date="2024-04" db="EMBL/GenBank/DDBJ databases">
        <authorList>
            <consortium name="Genoscope - CEA"/>
            <person name="William W."/>
        </authorList>
    </citation>
    <scope>NUCLEOTIDE SEQUENCE [LARGE SCALE GENOMIC DNA]</scope>
</reference>
<dbReference type="InterPro" id="IPR027417">
    <property type="entry name" value="P-loop_NTPase"/>
</dbReference>
<dbReference type="GO" id="GO:0005524">
    <property type="term" value="F:ATP binding"/>
    <property type="evidence" value="ECO:0007669"/>
    <property type="project" value="InterPro"/>
</dbReference>
<dbReference type="GO" id="GO:0016887">
    <property type="term" value="F:ATP hydrolysis activity"/>
    <property type="evidence" value="ECO:0007669"/>
    <property type="project" value="InterPro"/>
</dbReference>
<accession>A0AAV2ICM4</accession>
<evidence type="ECO:0000259" key="1">
    <source>
        <dbReference type="Pfam" id="PF00005"/>
    </source>
</evidence>